<name>A0A1M5A673_MARH1</name>
<dbReference type="EMBL" id="FQUI01000053">
    <property type="protein sequence ID" value="SHF25803.1"/>
    <property type="molecule type" value="Genomic_DNA"/>
</dbReference>
<protein>
    <submittedName>
        <fullName evidence="1">Uncharacterized protein</fullName>
    </submittedName>
</protein>
<evidence type="ECO:0000313" key="2">
    <source>
        <dbReference type="Proteomes" id="UP000184334"/>
    </source>
</evidence>
<reference evidence="1" key="1">
    <citation type="submission" date="2016-11" db="EMBL/GenBank/DDBJ databases">
        <authorList>
            <person name="Varghese N."/>
            <person name="Submissions S."/>
        </authorList>
    </citation>
    <scope>NUCLEOTIDE SEQUENCE [LARGE SCALE GENOMIC DNA]</scope>
    <source>
        <strain evidence="1">DSM 16785</strain>
    </source>
</reference>
<proteinExistence type="predicted"/>
<evidence type="ECO:0000313" key="1">
    <source>
        <dbReference type="EMBL" id="SHF25803.1"/>
    </source>
</evidence>
<gene>
    <name evidence="1" type="ORF">SAMN02745164_02113</name>
</gene>
<dbReference type="Proteomes" id="UP000184334">
    <property type="component" value="Unassembled WGS sequence"/>
</dbReference>
<keyword evidence="2" id="KW-1185">Reference proteome</keyword>
<dbReference type="AlphaFoldDB" id="A0A1M5A673"/>
<comment type="caution">
    <text evidence="1">The sequence shown here is derived from an EMBL/GenBank/DDBJ whole genome shotgun (WGS) entry which is preliminary data.</text>
</comment>
<sequence>MYSKYYEDFLNKIKTTFLLPHYKKNDKYICFYYTFNENGEKNFEDNIDYYEWIDNLISIKEGTALINGNNKTNFEGTLHSEEFINEKIVINNEIKNVYWVGYLEISENNEVVNNIKQYLQEKHEIYIGGNITSGYGKVEIIIFEKVESKTPFDEDLNKNKKNYWFPILLSTNQKENKEKFEIIGNILNYYGRRFEKDNSGGKYGYGQKRGEPIIFIEPGNYIKNLDNYFINPNGFIVIGDEKK</sequence>
<dbReference type="RefSeq" id="WP_072865995.1">
    <property type="nucleotide sequence ID" value="NZ_FQUI01000053.1"/>
</dbReference>
<dbReference type="STRING" id="1122195.SAMN02745164_02113"/>
<organism evidence="1 2">
    <name type="scientific">Marinitoga hydrogenitolerans (strain DSM 16785 / JCM 12826 / AT1271)</name>
    <dbReference type="NCBI Taxonomy" id="1122195"/>
    <lineage>
        <taxon>Bacteria</taxon>
        <taxon>Thermotogati</taxon>
        <taxon>Thermotogota</taxon>
        <taxon>Thermotogae</taxon>
        <taxon>Petrotogales</taxon>
        <taxon>Petrotogaceae</taxon>
        <taxon>Marinitoga</taxon>
    </lineage>
</organism>
<accession>A0A1M5A673</accession>